<dbReference type="InterPro" id="IPR013658">
    <property type="entry name" value="SGL"/>
</dbReference>
<dbReference type="SUPFAM" id="SSF63829">
    <property type="entry name" value="Calcium-dependent phosphotriesterase"/>
    <property type="match status" value="1"/>
</dbReference>
<organism evidence="3 4">
    <name type="scientific">Bacillus atrophaeus (strain 1942)</name>
    <dbReference type="NCBI Taxonomy" id="720555"/>
    <lineage>
        <taxon>Bacteria</taxon>
        <taxon>Bacillati</taxon>
        <taxon>Bacillota</taxon>
        <taxon>Bacilli</taxon>
        <taxon>Bacillales</taxon>
        <taxon>Bacillaceae</taxon>
        <taxon>Bacillus</taxon>
    </lineage>
</organism>
<dbReference type="PRINTS" id="PR01790">
    <property type="entry name" value="SMP30FAMILY"/>
</dbReference>
<dbReference type="RefSeq" id="WP_003326962.1">
    <property type="nucleotide sequence ID" value="NC_014639.1"/>
</dbReference>
<proteinExistence type="inferred from homology"/>
<dbReference type="InterPro" id="IPR005511">
    <property type="entry name" value="SMP-30"/>
</dbReference>
<comment type="similarity">
    <text evidence="1">Belongs to the SMP-30/CGR1 family.</text>
</comment>
<gene>
    <name evidence="3" type="ordered locus">BATR1942_14525</name>
</gene>
<sequence>MEAVLEADTRAVIGEGPLWDEEKKCLYWVDILGSRLHVFDPAEKENHTVSFKSFVTSLAKYSSDELIMTMKDGFYLYHLRENKLTPIKQPEDMDKSLRFNDGKCDPSGRLWAGTTSMEGKQEAASFYRLEADGGLVKIKDNVSTSNGLDWDRKRQLMYYIDTPTQEIVCYQYDPDSGDVSNPETVYRFQESDGSPDGMTIDRDGMLWVALFGGGRVAKIDPFQKKWIDSIMVPAKYVTCCAFGGEDLKTLYITTATEQMTETERYNQPHAGGLFSVRLTTGGYVPAPFSGTL</sequence>
<accession>A0ABM5M1B8</accession>
<dbReference type="EMBL" id="CP002207">
    <property type="protein sequence ID" value="ADP33827.1"/>
    <property type="molecule type" value="Genomic_DNA"/>
</dbReference>
<protein>
    <recommendedName>
        <fullName evidence="2">SMP-30/Gluconolactonase/LRE-like region domain-containing protein</fullName>
    </recommendedName>
</protein>
<feature type="domain" description="SMP-30/Gluconolactonase/LRE-like region" evidence="2">
    <location>
        <begin position="13"/>
        <end position="256"/>
    </location>
</feature>
<evidence type="ECO:0000259" key="2">
    <source>
        <dbReference type="Pfam" id="PF08450"/>
    </source>
</evidence>
<dbReference type="Pfam" id="PF08450">
    <property type="entry name" value="SGL"/>
    <property type="match status" value="1"/>
</dbReference>
<reference evidence="3 4" key="1">
    <citation type="journal article" date="2011" name="Front. Microbiol.">
        <title>Genomic signatures of strain selection and enhancement in Bacillus atrophaeus var. globigii, a historical biowarfare simulant.</title>
        <authorList>
            <person name="Gibbons H.S."/>
            <person name="Broomall S.M."/>
            <person name="McNew L.A."/>
            <person name="Daligault H."/>
            <person name="Chapman C."/>
            <person name="Bruce D."/>
            <person name="Karavis M."/>
            <person name="Krepps M."/>
            <person name="McGregor P.A."/>
            <person name="Hong C."/>
            <person name="Park K.H."/>
            <person name="Akmal A."/>
            <person name="Feldman A."/>
            <person name="Lin J.S."/>
            <person name="Chang W.E."/>
            <person name="Higgs B.W."/>
            <person name="Demirev P."/>
            <person name="Lindquist J."/>
            <person name="Liem A."/>
            <person name="Fochler E."/>
            <person name="Read T.D."/>
            <person name="Tapia R."/>
            <person name="Johnson S."/>
            <person name="Bishop-Lilly K.A."/>
            <person name="Detter C."/>
            <person name="Han C."/>
            <person name="Sozhamannan S."/>
            <person name="Rosenzweig C.N."/>
            <person name="Skowronski E.W."/>
        </authorList>
    </citation>
    <scope>NUCLEOTIDE SEQUENCE [LARGE SCALE GENOMIC DNA]</scope>
    <source>
        <strain evidence="3 4">1942</strain>
    </source>
</reference>
<dbReference type="Gene3D" id="2.120.10.30">
    <property type="entry name" value="TolB, C-terminal domain"/>
    <property type="match status" value="1"/>
</dbReference>
<dbReference type="InterPro" id="IPR011042">
    <property type="entry name" value="6-blade_b-propeller_TolB-like"/>
</dbReference>
<dbReference type="PANTHER" id="PTHR10907">
    <property type="entry name" value="REGUCALCIN"/>
    <property type="match status" value="1"/>
</dbReference>
<dbReference type="Proteomes" id="UP000006867">
    <property type="component" value="Chromosome"/>
</dbReference>
<name>A0ABM5M1B8_BACA1</name>
<evidence type="ECO:0000313" key="4">
    <source>
        <dbReference type="Proteomes" id="UP000006867"/>
    </source>
</evidence>
<keyword evidence="4" id="KW-1185">Reference proteome</keyword>
<evidence type="ECO:0000256" key="1">
    <source>
        <dbReference type="ARBA" id="ARBA00008853"/>
    </source>
</evidence>
<dbReference type="PANTHER" id="PTHR10907:SF47">
    <property type="entry name" value="REGUCALCIN"/>
    <property type="match status" value="1"/>
</dbReference>
<evidence type="ECO:0000313" key="3">
    <source>
        <dbReference type="EMBL" id="ADP33827.1"/>
    </source>
</evidence>